<evidence type="ECO:0000256" key="2">
    <source>
        <dbReference type="ARBA" id="ARBA00022741"/>
    </source>
</evidence>
<accession>A0A8J2SUT0</accession>
<dbReference type="EMBL" id="CAKKNE010000004">
    <property type="protein sequence ID" value="CAH0373529.1"/>
    <property type="molecule type" value="Genomic_DNA"/>
</dbReference>
<evidence type="ECO:0000313" key="7">
    <source>
        <dbReference type="EMBL" id="CAH0373529.1"/>
    </source>
</evidence>
<dbReference type="Proteomes" id="UP000789595">
    <property type="component" value="Unassembled WGS sequence"/>
</dbReference>
<dbReference type="OrthoDB" id="202119at2759"/>
<feature type="transmembrane region" description="Helical" evidence="5">
    <location>
        <begin position="26"/>
        <end position="47"/>
    </location>
</feature>
<evidence type="ECO:0000256" key="1">
    <source>
        <dbReference type="ARBA" id="ARBA00010378"/>
    </source>
</evidence>
<dbReference type="InterPro" id="IPR050773">
    <property type="entry name" value="CbxX/CfxQ_RuBisCO_ESX"/>
</dbReference>
<dbReference type="SUPFAM" id="SSF52540">
    <property type="entry name" value="P-loop containing nucleoside triphosphate hydrolases"/>
    <property type="match status" value="1"/>
</dbReference>
<dbReference type="Gene3D" id="1.10.8.60">
    <property type="match status" value="1"/>
</dbReference>
<dbReference type="InterPro" id="IPR003593">
    <property type="entry name" value="AAA+_ATPase"/>
</dbReference>
<dbReference type="AlphaFoldDB" id="A0A8J2SUT0"/>
<dbReference type="InterPro" id="IPR000641">
    <property type="entry name" value="CbxX/CfxQ"/>
</dbReference>
<dbReference type="InterPro" id="IPR003959">
    <property type="entry name" value="ATPase_AAA_core"/>
</dbReference>
<evidence type="ECO:0000259" key="6">
    <source>
        <dbReference type="SMART" id="SM00382"/>
    </source>
</evidence>
<organism evidence="7 8">
    <name type="scientific">Pelagomonas calceolata</name>
    <dbReference type="NCBI Taxonomy" id="35677"/>
    <lineage>
        <taxon>Eukaryota</taxon>
        <taxon>Sar</taxon>
        <taxon>Stramenopiles</taxon>
        <taxon>Ochrophyta</taxon>
        <taxon>Pelagophyceae</taxon>
        <taxon>Pelagomonadales</taxon>
        <taxon>Pelagomonadaceae</taxon>
        <taxon>Pelagomonas</taxon>
    </lineage>
</organism>
<dbReference type="SMART" id="SM00382">
    <property type="entry name" value="AAA"/>
    <property type="match status" value="1"/>
</dbReference>
<comment type="caution">
    <text evidence="7">The sequence shown here is derived from an EMBL/GenBank/DDBJ whole genome shotgun (WGS) entry which is preliminary data.</text>
</comment>
<evidence type="ECO:0000256" key="4">
    <source>
        <dbReference type="SAM" id="MobiDB-lite"/>
    </source>
</evidence>
<dbReference type="Gene3D" id="3.40.50.300">
    <property type="entry name" value="P-loop containing nucleotide triphosphate hydrolases"/>
    <property type="match status" value="1"/>
</dbReference>
<keyword evidence="5" id="KW-0472">Membrane</keyword>
<feature type="region of interest" description="Disordered" evidence="4">
    <location>
        <begin position="416"/>
        <end position="439"/>
    </location>
</feature>
<evidence type="ECO:0000256" key="5">
    <source>
        <dbReference type="SAM" id="Phobius"/>
    </source>
</evidence>
<name>A0A8J2SUT0_9STRA</name>
<evidence type="ECO:0000313" key="8">
    <source>
        <dbReference type="Proteomes" id="UP000789595"/>
    </source>
</evidence>
<evidence type="ECO:0000256" key="3">
    <source>
        <dbReference type="ARBA" id="ARBA00022840"/>
    </source>
</evidence>
<feature type="region of interest" description="Disordered" evidence="4">
    <location>
        <begin position="378"/>
        <end position="401"/>
    </location>
</feature>
<dbReference type="GO" id="GO:0016887">
    <property type="term" value="F:ATP hydrolysis activity"/>
    <property type="evidence" value="ECO:0007669"/>
    <property type="project" value="InterPro"/>
</dbReference>
<keyword evidence="5" id="KW-0812">Transmembrane</keyword>
<dbReference type="FunFam" id="3.40.50.300:FF:000216">
    <property type="entry name" value="Type VII secretion ATPase EccA"/>
    <property type="match status" value="1"/>
</dbReference>
<feature type="domain" description="AAA+ ATPase" evidence="6">
    <location>
        <begin position="147"/>
        <end position="285"/>
    </location>
</feature>
<dbReference type="InterPro" id="IPR027417">
    <property type="entry name" value="P-loop_NTPase"/>
</dbReference>
<dbReference type="GO" id="GO:0005524">
    <property type="term" value="F:ATP binding"/>
    <property type="evidence" value="ECO:0007669"/>
    <property type="project" value="UniProtKB-KW"/>
</dbReference>
<keyword evidence="2" id="KW-0547">Nucleotide-binding</keyword>
<proteinExistence type="inferred from homology"/>
<dbReference type="PANTHER" id="PTHR43392">
    <property type="entry name" value="AAA-TYPE ATPASE FAMILY PROTEIN / ANKYRIN REPEAT FAMILY PROTEIN"/>
    <property type="match status" value="1"/>
</dbReference>
<dbReference type="PRINTS" id="PR00819">
    <property type="entry name" value="CBXCFQXSUPER"/>
</dbReference>
<dbReference type="PANTHER" id="PTHR43392:SF2">
    <property type="entry name" value="AAA-TYPE ATPASE FAMILY PROTEIN _ ANKYRIN REPEAT FAMILY PROTEIN"/>
    <property type="match status" value="1"/>
</dbReference>
<keyword evidence="8" id="KW-1185">Reference proteome</keyword>
<keyword evidence="3" id="KW-0067">ATP-binding</keyword>
<sequence>MKTHGPYNSTTTIIKIDNELKQEDTAALVAFFSFLFACILLGTFVYYGSWCRMHLRRVCIYPLQKLCCEKGRRQLWARHREAVIRHDKRLADEAPLISEEDDPLEAQLDTLVGLEPLKDEIRALRRSLVVEQQRQTVLQLHKDSKVQAPHLVFKGSPGTGKTHAARLIANLLRELGYVQGSLVEVQRADLVAGYVGQTALKTRRVINRAKGGVLFVDEAYSLVEGDGGKSSDFGREAVQELMRDLTSGDPVVILAGYPSEMEGFLRVNPGLGRRFQVRFDFKDYDAAELAAIFVKIVERNDFKLAPDASPTAIESILSSKFAPALRRRWNGGLPEGLFRRARDALAKRLNVLTMSADTASTLEKRDIVQGAQILAATLGDAHDSAPTPPPPPRRLPSGFEDMMKTLGPVTAINERLDRLEKAMQRPAPPPENPWADSNA</sequence>
<reference evidence="7" key="1">
    <citation type="submission" date="2021-11" db="EMBL/GenBank/DDBJ databases">
        <authorList>
            <consortium name="Genoscope - CEA"/>
            <person name="William W."/>
        </authorList>
    </citation>
    <scope>NUCLEOTIDE SEQUENCE</scope>
</reference>
<dbReference type="CDD" id="cd00009">
    <property type="entry name" value="AAA"/>
    <property type="match status" value="1"/>
</dbReference>
<comment type="similarity">
    <text evidence="1">Belongs to the CbxX/CfxQ family.</text>
</comment>
<keyword evidence="5" id="KW-1133">Transmembrane helix</keyword>
<dbReference type="Pfam" id="PF00004">
    <property type="entry name" value="AAA"/>
    <property type="match status" value="1"/>
</dbReference>
<gene>
    <name evidence="7" type="ORF">PECAL_4P07350</name>
</gene>
<protein>
    <recommendedName>
        <fullName evidence="6">AAA+ ATPase domain-containing protein</fullName>
    </recommendedName>
</protein>